<dbReference type="PANTHER" id="PTHR22767:SF3">
    <property type="entry name" value="N-ALPHA-ACETYLTRANSFERASE 25, NATB AUXILIARY SUBUNIT"/>
    <property type="match status" value="1"/>
</dbReference>
<reference evidence="2" key="1">
    <citation type="submission" date="2020-11" db="EMBL/GenBank/DDBJ databases">
        <title>Kefir isolates.</title>
        <authorList>
            <person name="Marcisauskas S."/>
            <person name="Kim Y."/>
            <person name="Blasche S."/>
        </authorList>
    </citation>
    <scope>NUCLEOTIDE SEQUENCE</scope>
    <source>
        <strain evidence="2">Olga-1</strain>
    </source>
</reference>
<sequence>MSTGTAMIDAAIKAGNFNLALKLVDKKISQQPTSSHQRACRCFILAHAALSPESKTTIDDALKETLELTNKTPSDPNTLILLDSTFTLLDYKPKDDLYEAAIRKYQSHNLAYEWFKKTVNTNDIIAMQKATMALSKAFKPDTENGRMIKLWSSAVIIVMIDCCKDLNRLSNGKDKLLSMLGLKIIEGVETDLKKGLNAQEMFVKCELLLKKGDTKECLKELANFLTKESDLELRMIYFEELEKNQLWEELYQSCVDYLVKIGVDDWDTWKLAILAAKKLDKSDVISKIINDYKVGRNSQLAKIQVLEISDFEGKKQALKNYLDLYMHKLCCFLDLETFLKNEFLPKETILEILEEKYNKFELDSIFTGDKKATENDLVILVNYIKIKTFLIPESFNSKEFFTTCCKYFDVTKHLQNKLVEFDYYCGFEFLILAIESYLTINENNIDNQTYLNLIIVLENSLIRNKYEFHLQLWLAHLYSQTNLSAPLTRIFEVLKIKNLQIDTLSTHFTNHIATKTHNNDLISIAYNFYDRNVANELPPMIMSCFENCTFSKLKGFIEFKIRVENSVTHYYTVLQTIQNSRLGKSSDSVQTITQNQIPILKNAYRIMKLNGSDVDLKIHDNSDRKILWACGDHKVHEIPQKFIESTFGCLVDVKYIELLTLAELIFYDQHSRIWNEYRESFLVLVDKFDDIKALSTIEKSIFTILSKILADDTATIEINIPEKPTDSLSAEFNNYYFTLQDFERVLTTILKQCSPTSFFGNKEKRLQISKLHKDIKKLCQEIDRDSILVNSKQNINIAKANSQDWFVNDEFGKQFKVPIDVINVCYKNIEVDALKAIKEI</sequence>
<dbReference type="EMBL" id="PUHW01000162">
    <property type="protein sequence ID" value="KAG0688322.1"/>
    <property type="molecule type" value="Genomic_DNA"/>
</dbReference>
<keyword evidence="3" id="KW-1185">Reference proteome</keyword>
<accession>A0A9P7BDN3</accession>
<gene>
    <name evidence="2" type="ORF">C6P40_001139</name>
</gene>
<evidence type="ECO:0000256" key="1">
    <source>
        <dbReference type="ARBA" id="ARBA00006298"/>
    </source>
</evidence>
<protein>
    <submittedName>
        <fullName evidence="2">Uncharacterized protein</fullName>
    </submittedName>
</protein>
<dbReference type="InterPro" id="IPR019183">
    <property type="entry name" value="NAA25_NatB_aux_su"/>
</dbReference>
<comment type="caution">
    <text evidence="2">The sequence shown here is derived from an EMBL/GenBank/DDBJ whole genome shotgun (WGS) entry which is preliminary data.</text>
</comment>
<dbReference type="Proteomes" id="UP000697127">
    <property type="component" value="Unassembled WGS sequence"/>
</dbReference>
<evidence type="ECO:0000313" key="2">
    <source>
        <dbReference type="EMBL" id="KAG0688322.1"/>
    </source>
</evidence>
<dbReference type="AlphaFoldDB" id="A0A9P7BDN3"/>
<dbReference type="Pfam" id="PF09797">
    <property type="entry name" value="NatB_MDM20"/>
    <property type="match status" value="1"/>
</dbReference>
<organism evidence="2 3">
    <name type="scientific">Pichia californica</name>
    <dbReference type="NCBI Taxonomy" id="460514"/>
    <lineage>
        <taxon>Eukaryota</taxon>
        <taxon>Fungi</taxon>
        <taxon>Dikarya</taxon>
        <taxon>Ascomycota</taxon>
        <taxon>Saccharomycotina</taxon>
        <taxon>Pichiomycetes</taxon>
        <taxon>Pichiales</taxon>
        <taxon>Pichiaceae</taxon>
        <taxon>Pichia</taxon>
    </lineage>
</organism>
<dbReference type="GO" id="GO:0031416">
    <property type="term" value="C:NatB complex"/>
    <property type="evidence" value="ECO:0007669"/>
    <property type="project" value="TreeGrafter"/>
</dbReference>
<comment type="similarity">
    <text evidence="1">Belongs to the MDM20/NAA25 family.</text>
</comment>
<proteinExistence type="inferred from homology"/>
<evidence type="ECO:0000313" key="3">
    <source>
        <dbReference type="Proteomes" id="UP000697127"/>
    </source>
</evidence>
<name>A0A9P7BDN3_9ASCO</name>
<dbReference type="PANTHER" id="PTHR22767">
    <property type="entry name" value="N-TERMINAL ACETYLTRANSFERASE-RELATED"/>
    <property type="match status" value="1"/>
</dbReference>